<keyword evidence="3" id="KW-1185">Reference proteome</keyword>
<sequence>MSAFATSRTPLPSEPIRMTEPSSSLAALLFLGIDVGGTDVKLGVVDTEGQLVAEDRTPTARLGTPANVFEHAQAFAETVMASPVGDNGQLAAVGLAVPGVLDTRESVIREVVNLQGWLGVRLQDELDRVFQLPSTVTNDANAAAYAEHALRHLQTQSLALVTLGTGVGCGMVVAGEPFGGDHGCAGELGHITIDFSDAALACTCGSRGHLETYAGSGGVVARMQALLEKSDQANSTGRSLDPSDPITPRIIAAGAESGDLLCQQVIAETAAYVGRAIGLIGQIANPAVVLLGGAMTFGGEASEVGRRFLETVRETVKRTTLVQVGENICVDFATLGNQAGVIGAAMVAQHRLEVLNTSRQMSNS</sequence>
<comment type="similarity">
    <text evidence="1">Belongs to the ROK (NagC/XylR) family.</text>
</comment>
<evidence type="ECO:0000313" key="3">
    <source>
        <dbReference type="Proteomes" id="UP000319143"/>
    </source>
</evidence>
<dbReference type="Proteomes" id="UP000319143">
    <property type="component" value="Unassembled WGS sequence"/>
</dbReference>
<accession>A0A5C6D482</accession>
<protein>
    <submittedName>
        <fullName evidence="2">Glucokinase</fullName>
        <ecNumber evidence="2">2.7.1.2</ecNumber>
    </submittedName>
</protein>
<dbReference type="RefSeq" id="WP_231616032.1">
    <property type="nucleotide sequence ID" value="NZ_SJPV01000016.1"/>
</dbReference>
<dbReference type="SUPFAM" id="SSF53067">
    <property type="entry name" value="Actin-like ATPase domain"/>
    <property type="match status" value="1"/>
</dbReference>
<reference evidence="2 3" key="1">
    <citation type="submission" date="2019-02" db="EMBL/GenBank/DDBJ databases">
        <title>Deep-cultivation of Planctomycetes and their phenomic and genomic characterization uncovers novel biology.</title>
        <authorList>
            <person name="Wiegand S."/>
            <person name="Jogler M."/>
            <person name="Boedeker C."/>
            <person name="Pinto D."/>
            <person name="Vollmers J."/>
            <person name="Rivas-Marin E."/>
            <person name="Kohn T."/>
            <person name="Peeters S.H."/>
            <person name="Heuer A."/>
            <person name="Rast P."/>
            <person name="Oberbeckmann S."/>
            <person name="Bunk B."/>
            <person name="Jeske O."/>
            <person name="Meyerdierks A."/>
            <person name="Storesund J.E."/>
            <person name="Kallscheuer N."/>
            <person name="Luecker S."/>
            <person name="Lage O.M."/>
            <person name="Pohl T."/>
            <person name="Merkel B.J."/>
            <person name="Hornburger P."/>
            <person name="Mueller R.-W."/>
            <person name="Bruemmer F."/>
            <person name="Labrenz M."/>
            <person name="Spormann A.M."/>
            <person name="Op Den Camp H."/>
            <person name="Overmann J."/>
            <person name="Amann R."/>
            <person name="Jetten M.S.M."/>
            <person name="Mascher T."/>
            <person name="Medema M.H."/>
            <person name="Devos D.P."/>
            <person name="Kaster A.-K."/>
            <person name="Ovreas L."/>
            <person name="Rohde M."/>
            <person name="Galperin M.Y."/>
            <person name="Jogler C."/>
        </authorList>
    </citation>
    <scope>NUCLEOTIDE SEQUENCE [LARGE SCALE GENOMIC DNA]</scope>
    <source>
        <strain evidence="2 3">Poly41</strain>
    </source>
</reference>
<dbReference type="EMBL" id="SJPV01000016">
    <property type="protein sequence ID" value="TWU31568.1"/>
    <property type="molecule type" value="Genomic_DNA"/>
</dbReference>
<dbReference type="InterPro" id="IPR043129">
    <property type="entry name" value="ATPase_NBD"/>
</dbReference>
<dbReference type="GO" id="GO:0004340">
    <property type="term" value="F:glucokinase activity"/>
    <property type="evidence" value="ECO:0007669"/>
    <property type="project" value="UniProtKB-EC"/>
</dbReference>
<name>A0A5C6D482_9BACT</name>
<dbReference type="InterPro" id="IPR000600">
    <property type="entry name" value="ROK"/>
</dbReference>
<dbReference type="Gene3D" id="3.30.420.40">
    <property type="match status" value="2"/>
</dbReference>
<keyword evidence="2" id="KW-0808">Transferase</keyword>
<proteinExistence type="inferred from homology"/>
<dbReference type="AlphaFoldDB" id="A0A5C6D482"/>
<organism evidence="2 3">
    <name type="scientific">Novipirellula artificiosorum</name>
    <dbReference type="NCBI Taxonomy" id="2528016"/>
    <lineage>
        <taxon>Bacteria</taxon>
        <taxon>Pseudomonadati</taxon>
        <taxon>Planctomycetota</taxon>
        <taxon>Planctomycetia</taxon>
        <taxon>Pirellulales</taxon>
        <taxon>Pirellulaceae</taxon>
        <taxon>Novipirellula</taxon>
    </lineage>
</organism>
<dbReference type="PANTHER" id="PTHR18964:SF149">
    <property type="entry name" value="BIFUNCTIONAL UDP-N-ACETYLGLUCOSAMINE 2-EPIMERASE_N-ACETYLMANNOSAMINE KINASE"/>
    <property type="match status" value="1"/>
</dbReference>
<evidence type="ECO:0000256" key="1">
    <source>
        <dbReference type="ARBA" id="ARBA00006479"/>
    </source>
</evidence>
<dbReference type="EC" id="2.7.1.2" evidence="2"/>
<dbReference type="Pfam" id="PF00480">
    <property type="entry name" value="ROK"/>
    <property type="match status" value="1"/>
</dbReference>
<gene>
    <name evidence="2" type="primary">glcK_3</name>
    <name evidence="2" type="ORF">Poly41_61250</name>
</gene>
<dbReference type="InterPro" id="IPR049874">
    <property type="entry name" value="ROK_cs"/>
</dbReference>
<dbReference type="PANTHER" id="PTHR18964">
    <property type="entry name" value="ROK (REPRESSOR, ORF, KINASE) FAMILY"/>
    <property type="match status" value="1"/>
</dbReference>
<dbReference type="PROSITE" id="PS01125">
    <property type="entry name" value="ROK"/>
    <property type="match status" value="1"/>
</dbReference>
<keyword evidence="2" id="KW-0418">Kinase</keyword>
<evidence type="ECO:0000313" key="2">
    <source>
        <dbReference type="EMBL" id="TWU31568.1"/>
    </source>
</evidence>
<comment type="caution">
    <text evidence="2">The sequence shown here is derived from an EMBL/GenBank/DDBJ whole genome shotgun (WGS) entry which is preliminary data.</text>
</comment>